<dbReference type="EMBL" id="SNWR01000001">
    <property type="protein sequence ID" value="TDO38956.1"/>
    <property type="molecule type" value="Genomic_DNA"/>
</dbReference>
<keyword evidence="2" id="KW-1185">Reference proteome</keyword>
<accession>A0A4R6JV19</accession>
<protein>
    <submittedName>
        <fullName evidence="1">Uncharacterized protein</fullName>
    </submittedName>
</protein>
<gene>
    <name evidence="1" type="ORF">C8E87_2626</name>
</gene>
<name>A0A4R6JV19_9ACTN</name>
<dbReference type="Proteomes" id="UP000294901">
    <property type="component" value="Unassembled WGS sequence"/>
</dbReference>
<evidence type="ECO:0000313" key="1">
    <source>
        <dbReference type="EMBL" id="TDO38956.1"/>
    </source>
</evidence>
<sequence>MRRSVDQGEREAFVLIEGPLGEWATRLRTASQRALQDVVSAFPFEAGDHLLGPAASETELELLLRRLPWTPDAVVSLYRYVGLDN</sequence>
<comment type="caution">
    <text evidence="1">The sequence shown here is derived from an EMBL/GenBank/DDBJ whole genome shotgun (WGS) entry which is preliminary data.</text>
</comment>
<proteinExistence type="predicted"/>
<reference evidence="1 2" key="1">
    <citation type="submission" date="2019-03" db="EMBL/GenBank/DDBJ databases">
        <title>Sequencing the genomes of 1000 actinobacteria strains.</title>
        <authorList>
            <person name="Klenk H.-P."/>
        </authorList>
    </citation>
    <scope>NUCLEOTIDE SEQUENCE [LARGE SCALE GENOMIC DNA]</scope>
    <source>
        <strain evidence="1 2">DSM 43805</strain>
    </source>
</reference>
<dbReference type="AlphaFoldDB" id="A0A4R6JV19"/>
<evidence type="ECO:0000313" key="2">
    <source>
        <dbReference type="Proteomes" id="UP000294901"/>
    </source>
</evidence>
<organism evidence="1 2">
    <name type="scientific">Paractinoplanes brasiliensis</name>
    <dbReference type="NCBI Taxonomy" id="52695"/>
    <lineage>
        <taxon>Bacteria</taxon>
        <taxon>Bacillati</taxon>
        <taxon>Actinomycetota</taxon>
        <taxon>Actinomycetes</taxon>
        <taxon>Micromonosporales</taxon>
        <taxon>Micromonosporaceae</taxon>
        <taxon>Paractinoplanes</taxon>
    </lineage>
</organism>